<comment type="caution">
    <text evidence="1">The sequence shown here is derived from an EMBL/GenBank/DDBJ whole genome shotgun (WGS) entry which is preliminary data.</text>
</comment>
<sequence length="194" mass="22249">MPNQHKPPSPQEDQIGPIEYTPKISSTEDVLINDDTFQLISTNLTTILFDPILKNGIFRLEIINEMKLQAIGICDDSVYFIQNVSPQIKEMDKKVYYHFSGSLGHKTEQVKGNAKFEQNNCHIALELILNNQQQNSLTFFVQGQEQPNYVINIPNSVRLWVCLTQKGSSFKITKFERVQFPTAKHLGSSRGWEY</sequence>
<gene>
    <name evidence="1" type="ORF">EZS28_035466</name>
</gene>
<name>A0A5J4UF18_9EUKA</name>
<dbReference type="AlphaFoldDB" id="A0A5J4UF18"/>
<dbReference type="OrthoDB" id="2306477at2759"/>
<evidence type="ECO:0000313" key="2">
    <source>
        <dbReference type="Proteomes" id="UP000324800"/>
    </source>
</evidence>
<evidence type="ECO:0008006" key="3">
    <source>
        <dbReference type="Google" id="ProtNLM"/>
    </source>
</evidence>
<protein>
    <recommendedName>
        <fullName evidence="3">CFA20 domain-containing protein</fullName>
    </recommendedName>
</protein>
<dbReference type="Proteomes" id="UP000324800">
    <property type="component" value="Unassembled WGS sequence"/>
</dbReference>
<reference evidence="1 2" key="1">
    <citation type="submission" date="2019-03" db="EMBL/GenBank/DDBJ databases">
        <title>Single cell metagenomics reveals metabolic interactions within the superorganism composed of flagellate Streblomastix strix and complex community of Bacteroidetes bacteria on its surface.</title>
        <authorList>
            <person name="Treitli S.C."/>
            <person name="Kolisko M."/>
            <person name="Husnik F."/>
            <person name="Keeling P."/>
            <person name="Hampl V."/>
        </authorList>
    </citation>
    <scope>NUCLEOTIDE SEQUENCE [LARGE SCALE GENOMIC DNA]</scope>
    <source>
        <strain evidence="1">ST1C</strain>
    </source>
</reference>
<proteinExistence type="predicted"/>
<accession>A0A5J4UF18</accession>
<dbReference type="EMBL" id="SNRW01016789">
    <property type="protein sequence ID" value="KAA6369007.1"/>
    <property type="molecule type" value="Genomic_DNA"/>
</dbReference>
<organism evidence="1 2">
    <name type="scientific">Streblomastix strix</name>
    <dbReference type="NCBI Taxonomy" id="222440"/>
    <lineage>
        <taxon>Eukaryota</taxon>
        <taxon>Metamonada</taxon>
        <taxon>Preaxostyla</taxon>
        <taxon>Oxymonadida</taxon>
        <taxon>Streblomastigidae</taxon>
        <taxon>Streblomastix</taxon>
    </lineage>
</organism>
<evidence type="ECO:0000313" key="1">
    <source>
        <dbReference type="EMBL" id="KAA6369007.1"/>
    </source>
</evidence>